<proteinExistence type="predicted"/>
<dbReference type="RefSeq" id="WP_244379122.1">
    <property type="nucleotide sequence ID" value="NZ_CP083239.1"/>
</dbReference>
<evidence type="ECO:0000313" key="1">
    <source>
        <dbReference type="EMBL" id="UOK71724.1"/>
    </source>
</evidence>
<dbReference type="KEGG" id="apol:K9D25_03075"/>
<sequence length="449" mass="48774">MSTNTTIAVIDGVVRLRTGLAGHDLKDPALDERYLTFDSAWTNAFRLLKGGVVAGGSLSTQSFSYPANPVPGTRTVRRIPVTGATVKTPALAWATAGSGTVNWHPAGRLLSLPPDTVSYQKAYRTCAVNLATDEIKVSPSFSTRDYAYLVFQTDATATEATGPNGGRIGVHPLYGMGVFISRPGFDHLTCSLDDMMLTTSRNMVQIRETGMATPTQWTGGGARSPADTVYGGPFNESATIRYGVRITLSRSYPDYPPVIAYRMDTGYIDSLPSIFWVSANEIIIGNLLSDDAVRYAILGVDPAYTPAADTGRIKRIRFFNGALDITKHNVNWEAAAEADFLFRSNRQTPRFTGFNAFPVSFPTGVYSLPSAAPAGAGPSFSFFLVNDTAGLWWCGCGYTDMQNVVGSGGTYNSYWRGAVINRSQYRWYKDTSITWNPLGWIGSMNVSDF</sequence>
<reference evidence="1" key="1">
    <citation type="submission" date="2021-09" db="EMBL/GenBank/DDBJ databases">
        <title>Network and meta-omics reveal the key degrader and cooperation patterns in an efficient 1,4-dioxane-degrading microbial community.</title>
        <authorList>
            <person name="Dai C."/>
        </authorList>
    </citation>
    <scope>NUCLEOTIDE SEQUENCE</scope>
    <source>
        <strain evidence="1">ZM13</strain>
    </source>
</reference>
<dbReference type="Proteomes" id="UP000831684">
    <property type="component" value="Chromosome"/>
</dbReference>
<gene>
    <name evidence="1" type="ORF">K9D25_03075</name>
</gene>
<name>A0A9E7CWZ5_9HYPH</name>
<evidence type="ECO:0000313" key="2">
    <source>
        <dbReference type="Proteomes" id="UP000831684"/>
    </source>
</evidence>
<dbReference type="EMBL" id="CP083239">
    <property type="protein sequence ID" value="UOK71724.1"/>
    <property type="molecule type" value="Genomic_DNA"/>
</dbReference>
<organism evidence="1 2">
    <name type="scientific">Ancylobacter polymorphus</name>
    <dbReference type="NCBI Taxonomy" id="223390"/>
    <lineage>
        <taxon>Bacteria</taxon>
        <taxon>Pseudomonadati</taxon>
        <taxon>Pseudomonadota</taxon>
        <taxon>Alphaproteobacteria</taxon>
        <taxon>Hyphomicrobiales</taxon>
        <taxon>Xanthobacteraceae</taxon>
        <taxon>Ancylobacter</taxon>
    </lineage>
</organism>
<protein>
    <submittedName>
        <fullName evidence="1">Uncharacterized protein</fullName>
    </submittedName>
</protein>
<dbReference type="AlphaFoldDB" id="A0A9E7CWZ5"/>
<accession>A0A9E7CWZ5</accession>